<dbReference type="Proteomes" id="UP000308014">
    <property type="component" value="Unassembled WGS sequence"/>
</dbReference>
<dbReference type="AlphaFoldDB" id="A0A4S8VHK2"/>
<reference evidence="1 2" key="1">
    <citation type="submission" date="2018-10" db="EMBL/GenBank/DDBJ databases">
        <title>Fifty Aureobasidium pullulans genomes reveal a recombining polyextremotolerant generalist.</title>
        <authorList>
            <person name="Gostincar C."/>
            <person name="Turk M."/>
            <person name="Zajc J."/>
            <person name="Gunde-Cimerman N."/>
        </authorList>
    </citation>
    <scope>NUCLEOTIDE SEQUENCE [LARGE SCALE GENOMIC DNA]</scope>
    <source>
        <strain evidence="1 2">EXF-11318</strain>
    </source>
</reference>
<organism evidence="1 2">
    <name type="scientific">Aureobasidium pullulans</name>
    <name type="common">Black yeast</name>
    <name type="synonym">Pullularia pullulans</name>
    <dbReference type="NCBI Taxonomy" id="5580"/>
    <lineage>
        <taxon>Eukaryota</taxon>
        <taxon>Fungi</taxon>
        <taxon>Dikarya</taxon>
        <taxon>Ascomycota</taxon>
        <taxon>Pezizomycotina</taxon>
        <taxon>Dothideomycetes</taxon>
        <taxon>Dothideomycetidae</taxon>
        <taxon>Dothideales</taxon>
        <taxon>Saccotheciaceae</taxon>
        <taxon>Aureobasidium</taxon>
    </lineage>
</organism>
<protein>
    <submittedName>
        <fullName evidence="1">Uncharacterized protein</fullName>
    </submittedName>
</protein>
<proteinExistence type="predicted"/>
<dbReference type="PROSITE" id="PS51257">
    <property type="entry name" value="PROKAR_LIPOPROTEIN"/>
    <property type="match status" value="1"/>
</dbReference>
<evidence type="ECO:0000313" key="1">
    <source>
        <dbReference type="EMBL" id="THW11309.1"/>
    </source>
</evidence>
<dbReference type="EMBL" id="QZAJ01000346">
    <property type="protein sequence ID" value="THW11309.1"/>
    <property type="molecule type" value="Genomic_DNA"/>
</dbReference>
<evidence type="ECO:0000313" key="2">
    <source>
        <dbReference type="Proteomes" id="UP000308014"/>
    </source>
</evidence>
<comment type="caution">
    <text evidence="1">The sequence shown here is derived from an EMBL/GenBank/DDBJ whole genome shotgun (WGS) entry which is preliminary data.</text>
</comment>
<sequence>MHVSGKTNIYQIGMLMACAMRLEPSLPENNWRLASPGYSVPLGEQLHHNAKLTGQGVQELPKRKLNYYNGVHQKYGEDLIHLLDASLL</sequence>
<name>A0A4S8VHK2_AURPU</name>
<gene>
    <name evidence="1" type="ORF">D6D24_07294</name>
</gene>
<accession>A0A4S8VHK2</accession>